<dbReference type="PANTHER" id="PTHR46224">
    <property type="entry name" value="ANKYRIN REPEAT FAMILY PROTEIN"/>
    <property type="match status" value="1"/>
</dbReference>
<protein>
    <submittedName>
        <fullName evidence="3">Ankyrin repeat domain containing protein</fullName>
    </submittedName>
</protein>
<dbReference type="Proteomes" id="UP000249757">
    <property type="component" value="Unassembled WGS sequence"/>
</dbReference>
<dbReference type="SUPFAM" id="SSF48403">
    <property type="entry name" value="Ankyrin repeat"/>
    <property type="match status" value="1"/>
</dbReference>
<dbReference type="Gene3D" id="1.25.40.20">
    <property type="entry name" value="Ankyrin repeat-containing domain"/>
    <property type="match status" value="2"/>
</dbReference>
<name>A0A2W1CRW0_9PLEO</name>
<dbReference type="InterPro" id="IPR051616">
    <property type="entry name" value="Cul2-RING_E3_ligase_SR"/>
</dbReference>
<organism evidence="3 4">
    <name type="scientific">Pyrenophora tritici-repentis</name>
    <dbReference type="NCBI Taxonomy" id="45151"/>
    <lineage>
        <taxon>Eukaryota</taxon>
        <taxon>Fungi</taxon>
        <taxon>Dikarya</taxon>
        <taxon>Ascomycota</taxon>
        <taxon>Pezizomycotina</taxon>
        <taxon>Dothideomycetes</taxon>
        <taxon>Pleosporomycetidae</taxon>
        <taxon>Pleosporales</taxon>
        <taxon>Pleosporineae</taxon>
        <taxon>Pleosporaceae</taxon>
        <taxon>Pyrenophora</taxon>
    </lineage>
</organism>
<dbReference type="InterPro" id="IPR025676">
    <property type="entry name" value="Clr5_dom"/>
</dbReference>
<dbReference type="InterPro" id="IPR002110">
    <property type="entry name" value="Ankyrin_rpt"/>
</dbReference>
<keyword evidence="1" id="KW-0040">ANK repeat</keyword>
<feature type="repeat" description="ANK" evidence="1">
    <location>
        <begin position="388"/>
        <end position="420"/>
    </location>
</feature>
<dbReference type="Pfam" id="PF14420">
    <property type="entry name" value="Clr5"/>
    <property type="match status" value="1"/>
</dbReference>
<evidence type="ECO:0000313" key="4">
    <source>
        <dbReference type="Proteomes" id="UP000249757"/>
    </source>
</evidence>
<keyword evidence="4" id="KW-1185">Reference proteome</keyword>
<proteinExistence type="predicted"/>
<evidence type="ECO:0000313" key="3">
    <source>
        <dbReference type="EMBL" id="KAI1507899.1"/>
    </source>
</evidence>
<evidence type="ECO:0000259" key="2">
    <source>
        <dbReference type="Pfam" id="PF14420"/>
    </source>
</evidence>
<dbReference type="EMBL" id="NRDI02000031">
    <property type="protein sequence ID" value="KAI1507899.1"/>
    <property type="molecule type" value="Genomic_DNA"/>
</dbReference>
<comment type="caution">
    <text evidence="3">The sequence shown here is derived from an EMBL/GenBank/DDBJ whole genome shotgun (WGS) entry which is preliminary data.</text>
</comment>
<dbReference type="InterPro" id="IPR036770">
    <property type="entry name" value="Ankyrin_rpt-contain_sf"/>
</dbReference>
<reference evidence="4" key="1">
    <citation type="journal article" date="2022" name="Microb. Genom.">
        <title>A global pangenome for the wheat fungal pathogen Pyrenophora tritici-repentis and prediction of effector protein structural homology.</title>
        <authorList>
            <person name="Moolhuijzen P.M."/>
            <person name="See P.T."/>
            <person name="Shi G."/>
            <person name="Powell H.R."/>
            <person name="Cockram J."/>
            <person name="Jorgensen L.N."/>
            <person name="Benslimane H."/>
            <person name="Strelkov S.E."/>
            <person name="Turner J."/>
            <person name="Liu Z."/>
            <person name="Moffat C.S."/>
        </authorList>
    </citation>
    <scope>NUCLEOTIDE SEQUENCE [LARGE SCALE GENOMIC DNA]</scope>
</reference>
<evidence type="ECO:0000256" key="1">
    <source>
        <dbReference type="PROSITE-ProRule" id="PRU00023"/>
    </source>
</evidence>
<dbReference type="AlphaFoldDB" id="A0A2W1CRW0"/>
<dbReference type="PANTHER" id="PTHR46224:SF6">
    <property type="entry name" value="ANKYRIN REPEAT FAMILY PROTEIN"/>
    <property type="match status" value="1"/>
</dbReference>
<dbReference type="Pfam" id="PF00023">
    <property type="entry name" value="Ank"/>
    <property type="match status" value="1"/>
</dbReference>
<gene>
    <name evidence="3" type="ORF">Ptr86124_013153</name>
</gene>
<dbReference type="PROSITE" id="PS50088">
    <property type="entry name" value="ANK_REPEAT"/>
    <property type="match status" value="1"/>
</dbReference>
<sequence>MPRVNHSRISQTQWDTHKATIRRLYLMENKNLEGQGGVIKLMRQDGLHASKPQYETQFRRWGFRKKLTGEAWHTIGHIIERRNNEGQLSCVYAYGTRLSSEKASLDQSSVYRHRYGRWGLAPYKGIIIREDSEEVAEPTTSLVPRSVDSGLVSRTSNMRHSERVEWSADFRLSFNAQVFSGDFSELLLSGSVAGEASNSARTPDFLAMLPSTFPSPSSQFADDADYLITRRACPGWSMMELDIPANTTSLFDNLNSSLLQGFRPLISSVQNHIISTSTQMRHLLPWKTSQELQRASADIVIVKQIMFLLMNNFAGSDYAAFDSIFEQVKRFSISQMEDILDAIPEPYTSALQQSILTIAIKSNIPVIVEILLGKGMDPNRVTCRFGGRVSAPLDLACKFHRLEVVQILIRHGANPNREANENQGATYHLLHLDVGAVEYPSNTCAIMQCLLMAHATIRCVDLEYRRFWTNEPLVDAYIRCSMYPLKFTRREEPPELLFKVLIMCSVEQSTAATKKILEGWRDSMTISNQSKQALLLVSRRASYQGNSDIVDHIQELGIAPDASCLCEAVGGNNKGLVQKYVRAGIDIHGTYGRSSNIPYAGTLPEDIEPQLREGCSIELHLTTPFAEAIRWRHQHLIEESKNLNHLRWSKLVPVLLAAAEIGNKEMVQQVLRLLEKKRLPPKQLISTLITVAVLGNHESIVDLLLDAGSRPNSGSVLAAILVRNSKLVKLFLDSYIESKDSELAHFAVRWGNPTILNDLIIGGFPINDGRM</sequence>
<dbReference type="SMART" id="SM00248">
    <property type="entry name" value="ANK"/>
    <property type="match status" value="5"/>
</dbReference>
<feature type="domain" description="Clr5" evidence="2">
    <location>
        <begin position="11"/>
        <end position="65"/>
    </location>
</feature>
<accession>A0A2W1CRW0</accession>